<dbReference type="EMBL" id="JAEILD010000041">
    <property type="protein sequence ID" value="MBI6649345.1"/>
    <property type="molecule type" value="Genomic_DNA"/>
</dbReference>
<evidence type="ECO:0000313" key="6">
    <source>
        <dbReference type="Proteomes" id="UP000614123"/>
    </source>
</evidence>
<reference evidence="1 6" key="4">
    <citation type="submission" date="2020-12" db="EMBL/GenBank/DDBJ databases">
        <title>Comparative genomic insights into the epidemiology and virulence of plant pathogenic Pseudomonads from Turkey.</title>
        <authorList>
            <person name="Dillon M."/>
            <person name="Ruiz-Bedoya T."/>
            <person name="Bendalovic-Torma C."/>
            <person name="Guttman K.M."/>
            <person name="Kwak H."/>
            <person name="Middleton M.A."/>
            <person name="Wang P.W."/>
            <person name="Horuz S."/>
            <person name="Aysan Y."/>
            <person name="Guttman D.S."/>
        </authorList>
    </citation>
    <scope>NUCLEOTIDE SEQUENCE [LARGE SCALE GENOMIC DNA]</scope>
    <source>
        <strain evidence="1 6">S4_EA_3a</strain>
    </source>
</reference>
<proteinExistence type="predicted"/>
<organism evidence="3 4">
    <name type="scientific">Pseudomonas veronii</name>
    <dbReference type="NCBI Taxonomy" id="76761"/>
    <lineage>
        <taxon>Bacteria</taxon>
        <taxon>Pseudomonadati</taxon>
        <taxon>Pseudomonadota</taxon>
        <taxon>Gammaproteobacteria</taxon>
        <taxon>Pseudomonadales</taxon>
        <taxon>Pseudomonadaceae</taxon>
        <taxon>Pseudomonas</taxon>
    </lineage>
</organism>
<evidence type="ECO:0000313" key="2">
    <source>
        <dbReference type="EMBL" id="NMY01087.1"/>
    </source>
</evidence>
<name>A0A4P7Y4A6_PSEVE</name>
<dbReference type="EMBL" id="JAAQWE010000057">
    <property type="protein sequence ID" value="NMY01087.1"/>
    <property type="molecule type" value="Genomic_DNA"/>
</dbReference>
<dbReference type="RefSeq" id="WP_126585958.1">
    <property type="nucleotide sequence ID" value="NZ_CP039631.3"/>
</dbReference>
<reference evidence="4" key="1">
    <citation type="submission" date="2019-04" db="EMBL/GenBank/DDBJ databases">
        <title>Complete genome sequence of Pseudomonas veronii strain PVy, a versatile degrader capable of using multiple contaminants as sole carbon sources.</title>
        <authorList>
            <person name="Lopez-Echartea E."/>
            <person name="Ridl J."/>
            <person name="Pajer P."/>
            <person name="Strejcek M."/>
            <person name="Suman J."/>
            <person name="Uhlik O."/>
        </authorList>
    </citation>
    <scope>NUCLEOTIDE SEQUENCE [LARGE SCALE GENOMIC DNA]</scope>
    <source>
        <strain evidence="4">Pvy</strain>
    </source>
</reference>
<evidence type="ECO:0000313" key="1">
    <source>
        <dbReference type="EMBL" id="MBI6649345.1"/>
    </source>
</evidence>
<protein>
    <submittedName>
        <fullName evidence="3">Uncharacterized protein</fullName>
    </submittedName>
</protein>
<evidence type="ECO:0000313" key="4">
    <source>
        <dbReference type="Proteomes" id="UP000298274"/>
    </source>
</evidence>
<gene>
    <name evidence="3" type="ORF">E4167_07010</name>
    <name evidence="2" type="ORF">HBO43_31435</name>
    <name evidence="1" type="ORF">YA0849_10040</name>
</gene>
<evidence type="ECO:0000313" key="3">
    <source>
        <dbReference type="EMBL" id="QCG65173.1"/>
    </source>
</evidence>
<dbReference type="Proteomes" id="UP000552560">
    <property type="component" value="Unassembled WGS sequence"/>
</dbReference>
<dbReference type="Proteomes" id="UP000614123">
    <property type="component" value="Unassembled WGS sequence"/>
</dbReference>
<sequence>MYTLPDDFDFLLLSGCYLEMVCFGVRVTRLDFSRPQIAPGVPPYKVSFCVEAGLTYQVGDVSGRREFTDSSTSAPLLDFLLKDVVLVEEVETATLQVSFSSGDRIVIEADCSGDYESYSIYLDSGDVIVV</sequence>
<dbReference type="OrthoDB" id="6969506at2"/>
<accession>A0A4P7Y4A6</accession>
<dbReference type="AlphaFoldDB" id="A0A4P7Y4A6"/>
<reference evidence="2 5" key="2">
    <citation type="journal article" date="2020" name="Front. Microbiol.">
        <title>Genetic Organization of the aprX-lipA2 Operon Affects the Proteolytic Potential of Pseudomonas Species in Milk.</title>
        <authorList>
            <person name="Maier C."/>
            <person name="Huptas C."/>
            <person name="von Neubeck M."/>
            <person name="Scherer S."/>
            <person name="Wenning M."/>
            <person name="Lucking G."/>
        </authorList>
    </citation>
    <scope>NUCLEOTIDE SEQUENCE [LARGE SCALE GENOMIC DNA]</scope>
    <source>
        <strain evidence="2 5">WS 4671</strain>
    </source>
</reference>
<evidence type="ECO:0000313" key="5">
    <source>
        <dbReference type="Proteomes" id="UP000552560"/>
    </source>
</evidence>
<dbReference type="Proteomes" id="UP000298274">
    <property type="component" value="Chromosome"/>
</dbReference>
<dbReference type="EMBL" id="CP039631">
    <property type="protein sequence ID" value="QCG65173.1"/>
    <property type="molecule type" value="Genomic_DNA"/>
</dbReference>
<keyword evidence="6" id="KW-1185">Reference proteome</keyword>
<reference evidence="3" key="3">
    <citation type="submission" date="2020-01" db="EMBL/GenBank/DDBJ databases">
        <title>Complete genome sequence of Pseudomonas veronii strain PVy, a versatile degrader capable of using multiple contaminants as sole carbon sources.</title>
        <authorList>
            <person name="Lopez-Echartea E."/>
            <person name="Ridl J."/>
            <person name="Pajer P."/>
            <person name="Strejcek M."/>
            <person name="Suman J."/>
            <person name="Uhlik O."/>
        </authorList>
    </citation>
    <scope>NUCLEOTIDE SEQUENCE</scope>
    <source>
        <strain evidence="3">Pvy</strain>
    </source>
</reference>